<dbReference type="STRING" id="326522.BWD08_02075"/>
<dbReference type="KEGG" id="nani:NCTC12227_00465"/>
<evidence type="ECO:0000313" key="3">
    <source>
        <dbReference type="Proteomes" id="UP000268229"/>
    </source>
</evidence>
<evidence type="ECO:0000256" key="1">
    <source>
        <dbReference type="SAM" id="Phobius"/>
    </source>
</evidence>
<organism evidence="2 3">
    <name type="scientific">Neisseria animaloris</name>
    <dbReference type="NCBI Taxonomy" id="326522"/>
    <lineage>
        <taxon>Bacteria</taxon>
        <taxon>Pseudomonadati</taxon>
        <taxon>Pseudomonadota</taxon>
        <taxon>Betaproteobacteria</taxon>
        <taxon>Neisseriales</taxon>
        <taxon>Neisseriaceae</taxon>
        <taxon>Neisseria</taxon>
    </lineage>
</organism>
<accession>A0A448UA41</accession>
<dbReference type="Proteomes" id="UP000268229">
    <property type="component" value="Chromosome"/>
</dbReference>
<feature type="transmembrane region" description="Helical" evidence="1">
    <location>
        <begin position="109"/>
        <end position="128"/>
    </location>
</feature>
<keyword evidence="1" id="KW-1133">Transmembrane helix</keyword>
<reference evidence="2 3" key="1">
    <citation type="submission" date="2018-12" db="EMBL/GenBank/DDBJ databases">
        <authorList>
            <consortium name="Pathogen Informatics"/>
        </authorList>
    </citation>
    <scope>NUCLEOTIDE SEQUENCE [LARGE SCALE GENOMIC DNA]</scope>
    <source>
        <strain evidence="2 3">NCTC12227</strain>
    </source>
</reference>
<sequence>MSGKAENDVNVFNPEMNKLHFLIEELAAFFTQVLIFFCVAMLLSNGLSNEADLIKFAESKLASHKEFLFTLIATIFALGLLTTMQKLLGSEDTFLNKIIDNTLLEFPRTLYLFGSSLVAVTLSVGIYINLNASSGDNPTFFFVHAIFFAIVFFLYGCIVKYLLIRNTLKK</sequence>
<dbReference type="OrthoDB" id="9861931at2"/>
<proteinExistence type="predicted"/>
<name>A0A448UA41_9NEIS</name>
<feature type="transmembrane region" description="Helical" evidence="1">
    <location>
        <begin position="67"/>
        <end position="88"/>
    </location>
</feature>
<protein>
    <submittedName>
        <fullName evidence="2">Uncharacterized protein</fullName>
    </submittedName>
</protein>
<keyword evidence="1" id="KW-0812">Transmembrane</keyword>
<gene>
    <name evidence="2" type="ORF">NCTC12227_00465</name>
</gene>
<dbReference type="EMBL" id="LR134516">
    <property type="protein sequence ID" value="VEJ20754.1"/>
    <property type="molecule type" value="Genomic_DNA"/>
</dbReference>
<dbReference type="AlphaFoldDB" id="A0A448UA41"/>
<keyword evidence="1" id="KW-0472">Membrane</keyword>
<feature type="transmembrane region" description="Helical" evidence="1">
    <location>
        <begin position="140"/>
        <end position="163"/>
    </location>
</feature>
<feature type="transmembrane region" description="Helical" evidence="1">
    <location>
        <begin position="26"/>
        <end position="47"/>
    </location>
</feature>
<dbReference type="RefSeq" id="WP_107928981.1">
    <property type="nucleotide sequence ID" value="NZ_LR134516.1"/>
</dbReference>
<keyword evidence="3" id="KW-1185">Reference proteome</keyword>
<evidence type="ECO:0000313" key="2">
    <source>
        <dbReference type="EMBL" id="VEJ20754.1"/>
    </source>
</evidence>